<proteinExistence type="predicted"/>
<evidence type="ECO:0000313" key="11">
    <source>
        <dbReference type="EMBL" id="MER2492887.1"/>
    </source>
</evidence>
<dbReference type="PANTHER" id="PTHR43298">
    <property type="entry name" value="MULTIDRUG RESISTANCE PROTEIN NORM-RELATED"/>
    <property type="match status" value="1"/>
</dbReference>
<feature type="transmembrane region" description="Helical" evidence="10">
    <location>
        <begin position="385"/>
        <end position="403"/>
    </location>
</feature>
<sequence>MSRFSYISSIFKLAWPIWITQAIQTAMVTIDLLMSAQVSEADMAAVGTALSIWHPIYFFSMGVIMVLSPLLSKSYGESNLTKLTYQLAQGIWLAGIVCIFSLGVLTLSAPILSYLKLATPLIVIGQEYLLYLAVGLPFICLTAVLRYLNEAVGQTKPLMLISLCGVLINIPLNYLFIYGSSITPAFGGAGCGIATSIVNILILIALWQYSRKGEYTQKILALFRFSPLEIREVILQLKIGVPIGLTIFMEIALFAAIALAIATHGTSAAAAHQIALNVTTNFYMIPLSIGMATTVLIGQNVGRNKPLDAKTVAYSAISMAFIFATCSCALIYLSRPWLIPYFSDDPQVFAIASLLLFWAAVFQYPDALQTVISSSLRGYADTQKPMYFVLFAYWCVGFPYGYIVGETDWLVAPQGVSAYWQGLLISLSSAAVLLTVRLFYFWNKQCKVKSI</sequence>
<feature type="transmembrane region" description="Helical" evidence="10">
    <location>
        <begin position="282"/>
        <end position="301"/>
    </location>
</feature>
<evidence type="ECO:0000256" key="5">
    <source>
        <dbReference type="ARBA" id="ARBA00022692"/>
    </source>
</evidence>
<name>A0ABV1RIX2_9ALTE</name>
<evidence type="ECO:0000256" key="6">
    <source>
        <dbReference type="ARBA" id="ARBA00022989"/>
    </source>
</evidence>
<comment type="caution">
    <text evidence="11">The sequence shown here is derived from an EMBL/GenBank/DDBJ whole genome shotgun (WGS) entry which is preliminary data.</text>
</comment>
<feature type="transmembrane region" description="Helical" evidence="10">
    <location>
        <begin position="91"/>
        <end position="116"/>
    </location>
</feature>
<evidence type="ECO:0000256" key="10">
    <source>
        <dbReference type="SAM" id="Phobius"/>
    </source>
</evidence>
<dbReference type="CDD" id="cd13131">
    <property type="entry name" value="MATE_NorM_like"/>
    <property type="match status" value="1"/>
</dbReference>
<comment type="subcellular location">
    <subcellularLocation>
        <location evidence="1">Cell inner membrane</location>
        <topology evidence="1">Multi-pass membrane protein</topology>
    </subcellularLocation>
</comment>
<dbReference type="Pfam" id="PF01554">
    <property type="entry name" value="MatE"/>
    <property type="match status" value="2"/>
</dbReference>
<keyword evidence="4" id="KW-1003">Cell membrane</keyword>
<evidence type="ECO:0000256" key="9">
    <source>
        <dbReference type="ARBA" id="ARBA00031636"/>
    </source>
</evidence>
<feature type="transmembrane region" description="Helical" evidence="10">
    <location>
        <begin position="346"/>
        <end position="364"/>
    </location>
</feature>
<evidence type="ECO:0000256" key="4">
    <source>
        <dbReference type="ARBA" id="ARBA00022475"/>
    </source>
</evidence>
<feature type="transmembrane region" description="Helical" evidence="10">
    <location>
        <begin position="313"/>
        <end position="334"/>
    </location>
</feature>
<dbReference type="EMBL" id="JBELOE010000236">
    <property type="protein sequence ID" value="MER2492887.1"/>
    <property type="molecule type" value="Genomic_DNA"/>
</dbReference>
<feature type="transmembrane region" description="Helical" evidence="10">
    <location>
        <begin position="239"/>
        <end position="262"/>
    </location>
</feature>
<evidence type="ECO:0000256" key="1">
    <source>
        <dbReference type="ARBA" id="ARBA00004429"/>
    </source>
</evidence>
<accession>A0ABV1RIX2</accession>
<feature type="transmembrane region" description="Helical" evidence="10">
    <location>
        <begin position="128"/>
        <end position="148"/>
    </location>
</feature>
<feature type="transmembrane region" description="Helical" evidence="10">
    <location>
        <begin position="160"/>
        <end position="179"/>
    </location>
</feature>
<dbReference type="PANTHER" id="PTHR43298:SF2">
    <property type="entry name" value="FMN_FAD EXPORTER YEEO-RELATED"/>
    <property type="match status" value="1"/>
</dbReference>
<keyword evidence="3" id="KW-0050">Antiport</keyword>
<feature type="transmembrane region" description="Helical" evidence="10">
    <location>
        <begin position="423"/>
        <end position="442"/>
    </location>
</feature>
<dbReference type="InterPro" id="IPR048279">
    <property type="entry name" value="MdtK-like"/>
</dbReference>
<reference evidence="11 12" key="1">
    <citation type="submission" date="2024-06" db="EMBL/GenBank/DDBJ databases">
        <authorList>
            <person name="Chen R.Y."/>
        </authorList>
    </citation>
    <scope>NUCLEOTIDE SEQUENCE [LARGE SCALE GENOMIC DNA]</scope>
    <source>
        <strain evidence="11 12">D2</strain>
    </source>
</reference>
<keyword evidence="6 10" id="KW-1133">Transmembrane helix</keyword>
<evidence type="ECO:0000256" key="3">
    <source>
        <dbReference type="ARBA" id="ARBA00022449"/>
    </source>
</evidence>
<keyword evidence="12" id="KW-1185">Reference proteome</keyword>
<keyword evidence="5 10" id="KW-0812">Transmembrane</keyword>
<evidence type="ECO:0000256" key="7">
    <source>
        <dbReference type="ARBA" id="ARBA00023065"/>
    </source>
</evidence>
<dbReference type="PIRSF" id="PIRSF006603">
    <property type="entry name" value="DinF"/>
    <property type="match status" value="1"/>
</dbReference>
<protein>
    <recommendedName>
        <fullName evidence="9">Multidrug-efflux transporter</fullName>
    </recommendedName>
</protein>
<dbReference type="RefSeq" id="WP_350402359.1">
    <property type="nucleotide sequence ID" value="NZ_JBELOE010000236.1"/>
</dbReference>
<feature type="transmembrane region" description="Helical" evidence="10">
    <location>
        <begin position="185"/>
        <end position="207"/>
    </location>
</feature>
<gene>
    <name evidence="11" type="ORF">ABS311_13460</name>
</gene>
<organism evidence="11 12">
    <name type="scientific">Catenovulum sediminis</name>
    <dbReference type="NCBI Taxonomy" id="1740262"/>
    <lineage>
        <taxon>Bacteria</taxon>
        <taxon>Pseudomonadati</taxon>
        <taxon>Pseudomonadota</taxon>
        <taxon>Gammaproteobacteria</taxon>
        <taxon>Alteromonadales</taxon>
        <taxon>Alteromonadaceae</taxon>
        <taxon>Catenovulum</taxon>
    </lineage>
</organism>
<keyword evidence="7" id="KW-0406">Ion transport</keyword>
<evidence type="ECO:0000313" key="12">
    <source>
        <dbReference type="Proteomes" id="UP001467690"/>
    </source>
</evidence>
<dbReference type="Proteomes" id="UP001467690">
    <property type="component" value="Unassembled WGS sequence"/>
</dbReference>
<evidence type="ECO:0000256" key="2">
    <source>
        <dbReference type="ARBA" id="ARBA00022448"/>
    </source>
</evidence>
<dbReference type="NCBIfam" id="TIGR00797">
    <property type="entry name" value="matE"/>
    <property type="match status" value="1"/>
</dbReference>
<keyword evidence="8 10" id="KW-0472">Membrane</keyword>
<keyword evidence="2" id="KW-0813">Transport</keyword>
<feature type="transmembrane region" description="Helical" evidence="10">
    <location>
        <begin position="51"/>
        <end position="71"/>
    </location>
</feature>
<evidence type="ECO:0000256" key="8">
    <source>
        <dbReference type="ARBA" id="ARBA00023136"/>
    </source>
</evidence>
<dbReference type="InterPro" id="IPR050222">
    <property type="entry name" value="MATE_MdtK"/>
</dbReference>
<dbReference type="InterPro" id="IPR002528">
    <property type="entry name" value="MATE_fam"/>
</dbReference>